<dbReference type="InterPro" id="IPR058923">
    <property type="entry name" value="RCC1-like_dom"/>
</dbReference>
<dbReference type="Pfam" id="PF25390">
    <property type="entry name" value="WD40_RLD"/>
    <property type="match status" value="1"/>
</dbReference>
<accession>A0AAD0P1S0</accession>
<dbReference type="InterPro" id="IPR009091">
    <property type="entry name" value="RCC1/BLIP-II"/>
</dbReference>
<dbReference type="PANTHER" id="PTHR22870:SF408">
    <property type="entry name" value="OS09G0560450 PROTEIN"/>
    <property type="match status" value="1"/>
</dbReference>
<reference evidence="3 4" key="1">
    <citation type="submission" date="2017-06" db="EMBL/GenBank/DDBJ databases">
        <title>Complete genome sequence of Paenibacillus odorifer CBA7130.</title>
        <authorList>
            <person name="Nam Y.-D."/>
            <person name="Kang J."/>
            <person name="Chung W.-H."/>
        </authorList>
    </citation>
    <scope>NUCLEOTIDE SEQUENCE [LARGE SCALE GENOMIC DNA]</scope>
    <source>
        <strain evidence="3 4">CBA7130</strain>
    </source>
</reference>
<evidence type="ECO:0000313" key="3">
    <source>
        <dbReference type="EMBL" id="AWV32354.1"/>
    </source>
</evidence>
<dbReference type="PANTHER" id="PTHR22870">
    <property type="entry name" value="REGULATOR OF CHROMOSOME CONDENSATION"/>
    <property type="match status" value="1"/>
</dbReference>
<evidence type="ECO:0000259" key="2">
    <source>
        <dbReference type="Pfam" id="PF25390"/>
    </source>
</evidence>
<dbReference type="EMBL" id="CP021965">
    <property type="protein sequence ID" value="AWV32354.1"/>
    <property type="molecule type" value="Genomic_DNA"/>
</dbReference>
<dbReference type="SUPFAM" id="SSF50985">
    <property type="entry name" value="RCC1/BLIP-II"/>
    <property type="match status" value="2"/>
</dbReference>
<dbReference type="InterPro" id="IPR051210">
    <property type="entry name" value="Ub_ligase/GEF_domain"/>
</dbReference>
<evidence type="ECO:0000256" key="1">
    <source>
        <dbReference type="ARBA" id="ARBA00022737"/>
    </source>
</evidence>
<dbReference type="InterPro" id="IPR000408">
    <property type="entry name" value="Reg_chr_condens"/>
</dbReference>
<dbReference type="Proteomes" id="UP000249163">
    <property type="component" value="Chromosome"/>
</dbReference>
<gene>
    <name evidence="3" type="ORF">CD191_06855</name>
</gene>
<dbReference type="Gene3D" id="2.130.10.30">
    <property type="entry name" value="Regulator of chromosome condensation 1/beta-lactamase-inhibitor protein II"/>
    <property type="match status" value="2"/>
</dbReference>
<dbReference type="PRINTS" id="PR00633">
    <property type="entry name" value="RCCNDNSATION"/>
</dbReference>
<name>A0AAD0P1S0_9BACL</name>
<feature type="domain" description="RCC1-like" evidence="2">
    <location>
        <begin position="193"/>
        <end position="454"/>
    </location>
</feature>
<dbReference type="AlphaFoldDB" id="A0AAD0P1S0"/>
<proteinExistence type="predicted"/>
<dbReference type="Pfam" id="PF00415">
    <property type="entry name" value="RCC1"/>
    <property type="match status" value="1"/>
</dbReference>
<dbReference type="PROSITE" id="PS50012">
    <property type="entry name" value="RCC1_3"/>
    <property type="match status" value="6"/>
</dbReference>
<organism evidence="3 4">
    <name type="scientific">Paenibacillus odorifer</name>
    <dbReference type="NCBI Taxonomy" id="189426"/>
    <lineage>
        <taxon>Bacteria</taxon>
        <taxon>Bacillati</taxon>
        <taxon>Bacillota</taxon>
        <taxon>Bacilli</taxon>
        <taxon>Bacillales</taxon>
        <taxon>Paenibacillaceae</taxon>
        <taxon>Paenibacillus</taxon>
    </lineage>
</organism>
<keyword evidence="1" id="KW-0677">Repeat</keyword>
<dbReference type="RefSeq" id="WP_111502940.1">
    <property type="nucleotide sequence ID" value="NZ_CP021965.1"/>
</dbReference>
<evidence type="ECO:0000313" key="4">
    <source>
        <dbReference type="Proteomes" id="UP000249163"/>
    </source>
</evidence>
<sequence>MKDGHDYTLHIPPYSLEDINGEKLNDSYFLKFQIVSNESAKKKLLIESISQNNNSKIMSLNESAKSLPSTLTRGVLEHGEIYAGIDKSGFIAKNGDVWLWGSNEMGQLGDFITPSSNKPVQLAGTDVVSMNKGFTGGTFSSYALKTDGTVTAFGFNYYGFLGLGPAGDQTDFVVSPTPISGLSNVNNISSRFYHTLAVKSNRTVWGWGDNQRGQVGVDRLELITTPEQIKGVNGVGNLMDIIAVDVGEIHSIALSSTGTVYVWGGNNHGQLANGSLNDESFPSKVQMGSSNVSLLTGVKAISAGDNFNLVLKEDGTVWGWGQNDKGQLGDSTTVERRYPVQVKGSNGVGLLNNVIAISGGSNYSLALKSDGTVWSWGENSMGQLGDGTTLGKLTPTQVKAIGGKSFLNDVIKIDAGNSHSIALTSSSFITWGNNTEGQLGNDSLISYSNIPVTVLQPSIRQDYEYIYDSANRLTAIIIHKGNISYRRDFVYDSNGNLLSAITKEIK</sequence>
<protein>
    <recommendedName>
        <fullName evidence="2">RCC1-like domain-containing protein</fullName>
    </recommendedName>
</protein>